<dbReference type="SUPFAM" id="SSF53756">
    <property type="entry name" value="UDP-Glycosyltransferase/glycogen phosphorylase"/>
    <property type="match status" value="1"/>
</dbReference>
<dbReference type="Pfam" id="PF00534">
    <property type="entry name" value="Glycos_transf_1"/>
    <property type="match status" value="1"/>
</dbReference>
<name>A0A381STF1_9ZZZZ</name>
<dbReference type="PANTHER" id="PTHR12526:SF629">
    <property type="entry name" value="TEICHURONIC ACID BIOSYNTHESIS GLYCOSYLTRANSFERASE TUAH-RELATED"/>
    <property type="match status" value="1"/>
</dbReference>
<accession>A0A381STF1</accession>
<dbReference type="EMBL" id="UINC01003241">
    <property type="protein sequence ID" value="SVA04583.1"/>
    <property type="molecule type" value="Genomic_DNA"/>
</dbReference>
<dbReference type="GO" id="GO:0016757">
    <property type="term" value="F:glycosyltransferase activity"/>
    <property type="evidence" value="ECO:0007669"/>
    <property type="project" value="UniProtKB-KW"/>
</dbReference>
<feature type="domain" description="Glycosyl transferase family 1" evidence="3">
    <location>
        <begin position="117"/>
        <end position="278"/>
    </location>
</feature>
<sequence length="302" mass="35022">MIRKQLWLRLKNNDSDIFIFHDPELIWTGIKASIVLKLKVVYDIHENTIQSIIRKKWLNPIAKLIAIIGYSFLQQISKLFFDHYLLAEDSYKNFMKKNSTVVYNYPLKVDYDHQRIKEFDLVYLGDITEDRGALIMVKILSILKRKLPKINLALIGKVPPIIKNDLASAIKEYRLENNIKLFGYMNYYEAMQIVCKSKVGLCLLKPIKNYIDSYPTKLFDYLQVGVPCVCSNFPLYQKLIDKCDAGISVDPLDIEGVATAIYGLLDDPDRYNNLSKNGIIALNKDYNWSTQENKLFNLVQSF</sequence>
<reference evidence="4" key="1">
    <citation type="submission" date="2018-05" db="EMBL/GenBank/DDBJ databases">
        <authorList>
            <person name="Lanie J.A."/>
            <person name="Ng W.-L."/>
            <person name="Kazmierczak K.M."/>
            <person name="Andrzejewski T.M."/>
            <person name="Davidsen T.M."/>
            <person name="Wayne K.J."/>
            <person name="Tettelin H."/>
            <person name="Glass J.I."/>
            <person name="Rusch D."/>
            <person name="Podicherti R."/>
            <person name="Tsui H.-C.T."/>
            <person name="Winkler M.E."/>
        </authorList>
    </citation>
    <scope>NUCLEOTIDE SEQUENCE</scope>
</reference>
<evidence type="ECO:0000256" key="1">
    <source>
        <dbReference type="ARBA" id="ARBA00022676"/>
    </source>
</evidence>
<dbReference type="Gene3D" id="3.40.50.2000">
    <property type="entry name" value="Glycogen Phosphorylase B"/>
    <property type="match status" value="1"/>
</dbReference>
<dbReference type="PANTHER" id="PTHR12526">
    <property type="entry name" value="GLYCOSYLTRANSFERASE"/>
    <property type="match status" value="1"/>
</dbReference>
<keyword evidence="1" id="KW-0328">Glycosyltransferase</keyword>
<dbReference type="InterPro" id="IPR001296">
    <property type="entry name" value="Glyco_trans_1"/>
</dbReference>
<evidence type="ECO:0000256" key="2">
    <source>
        <dbReference type="ARBA" id="ARBA00022679"/>
    </source>
</evidence>
<protein>
    <recommendedName>
        <fullName evidence="3">Glycosyl transferase family 1 domain-containing protein</fullName>
    </recommendedName>
</protein>
<organism evidence="4">
    <name type="scientific">marine metagenome</name>
    <dbReference type="NCBI Taxonomy" id="408172"/>
    <lineage>
        <taxon>unclassified sequences</taxon>
        <taxon>metagenomes</taxon>
        <taxon>ecological metagenomes</taxon>
    </lineage>
</organism>
<proteinExistence type="predicted"/>
<keyword evidence="2" id="KW-0808">Transferase</keyword>
<dbReference type="AlphaFoldDB" id="A0A381STF1"/>
<evidence type="ECO:0000313" key="4">
    <source>
        <dbReference type="EMBL" id="SVA04583.1"/>
    </source>
</evidence>
<gene>
    <name evidence="4" type="ORF">METZ01_LOCUS57437</name>
</gene>
<evidence type="ECO:0000259" key="3">
    <source>
        <dbReference type="Pfam" id="PF00534"/>
    </source>
</evidence>